<protein>
    <submittedName>
        <fullName evidence="12 13">Galactose-3-O-sulfotransferase 4-like isoform X1</fullName>
    </submittedName>
</protein>
<evidence type="ECO:0000256" key="8">
    <source>
        <dbReference type="ARBA" id="ARBA00023136"/>
    </source>
</evidence>
<dbReference type="RefSeq" id="XP_065659226.1">
    <property type="nucleotide sequence ID" value="XM_065803154.1"/>
</dbReference>
<sequence>MPYHHSTHKSSEREKHIFFCGVHPLTKKRKIPRQMSLRTAKIFFFLMIIFVIWNVYQLVHCKFEEVIWLKRDTNSNLHKILFIRQLERVNHPTNATLINQAAPTNAFSTTDYAETGLSTADLPTIGDQTLGLPTNGNTKSKSLSSIKNDAVLQKKPGTNVLFLKTHKTGSSTVTNILQRYAKSNKLNVALPQCDHRFCYPNKFDEKYIYQHKSGDKYNMLFNHAVFDKEKMLNIMAPNTKIITIIREPYSQFDSAAQYLNFKKYFNLKSHLPLLDEFFQISEDFLKKFIQSADPTDGEGAFSLAKNPNAFDLGFDVWNESPEYIESVLKAISKGFDLVMITEYMEESLVLLKNELNWNLEDVVFFSLNTREAKDKNTNDIKSVETKVLNWNKIDAAIYKHFNMTFWKKIEDSPSEFFSDVNTLKQWNRDLVNHCSRFETTEASLFITKNYYEKARSSLCTDIKREDSSFTVWFKWVFQYKKRGNFPQSFF</sequence>
<evidence type="ECO:0000256" key="1">
    <source>
        <dbReference type="ARBA" id="ARBA00004323"/>
    </source>
</evidence>
<keyword evidence="9" id="KW-0325">Glycoprotein</keyword>
<evidence type="ECO:0000313" key="14">
    <source>
        <dbReference type="RefSeq" id="XP_065659227.1"/>
    </source>
</evidence>
<name>A0ABM4CC60_HYDVU</name>
<keyword evidence="6 10" id="KW-1133">Transmembrane helix</keyword>
<comment type="similarity">
    <text evidence="2">Belongs to the galactose-3-O-sulfotransferase family.</text>
</comment>
<keyword evidence="4 10" id="KW-0812">Transmembrane</keyword>
<reference evidence="12 13" key="1">
    <citation type="submission" date="2025-05" db="UniProtKB">
        <authorList>
            <consortium name="RefSeq"/>
        </authorList>
    </citation>
    <scope>IDENTIFICATION</scope>
</reference>
<evidence type="ECO:0000313" key="12">
    <source>
        <dbReference type="RefSeq" id="XP_065659225.1"/>
    </source>
</evidence>
<dbReference type="Gene3D" id="3.40.50.300">
    <property type="entry name" value="P-loop containing nucleotide triphosphate hydrolases"/>
    <property type="match status" value="1"/>
</dbReference>
<evidence type="ECO:0000256" key="7">
    <source>
        <dbReference type="ARBA" id="ARBA00023034"/>
    </source>
</evidence>
<keyword evidence="11" id="KW-1185">Reference proteome</keyword>
<dbReference type="PANTHER" id="PTHR14647:SF87">
    <property type="entry name" value="PUTATIVE-RELATED"/>
    <property type="match status" value="1"/>
</dbReference>
<evidence type="ECO:0000313" key="13">
    <source>
        <dbReference type="RefSeq" id="XP_065659226.1"/>
    </source>
</evidence>
<evidence type="ECO:0000313" key="11">
    <source>
        <dbReference type="Proteomes" id="UP001652625"/>
    </source>
</evidence>
<dbReference type="InterPro" id="IPR009729">
    <property type="entry name" value="Gal-3-0_sulfotransfrase"/>
</dbReference>
<keyword evidence="8 10" id="KW-0472">Membrane</keyword>
<evidence type="ECO:0000256" key="5">
    <source>
        <dbReference type="ARBA" id="ARBA00022968"/>
    </source>
</evidence>
<dbReference type="RefSeq" id="XP_065659225.1">
    <property type="nucleotide sequence ID" value="XM_065803153.1"/>
</dbReference>
<accession>A0ABM4CC60</accession>
<evidence type="ECO:0000256" key="4">
    <source>
        <dbReference type="ARBA" id="ARBA00022692"/>
    </source>
</evidence>
<dbReference type="InterPro" id="IPR027417">
    <property type="entry name" value="P-loop_NTPase"/>
</dbReference>
<dbReference type="Proteomes" id="UP001652625">
    <property type="component" value="Chromosome 08"/>
</dbReference>
<evidence type="ECO:0000256" key="9">
    <source>
        <dbReference type="ARBA" id="ARBA00023180"/>
    </source>
</evidence>
<keyword evidence="7" id="KW-0333">Golgi apparatus</keyword>
<keyword evidence="3" id="KW-0808">Transferase</keyword>
<comment type="subcellular location">
    <subcellularLocation>
        <location evidence="1">Golgi apparatus membrane</location>
        <topology evidence="1">Single-pass type II membrane protein</topology>
    </subcellularLocation>
</comment>
<dbReference type="PANTHER" id="PTHR14647">
    <property type="entry name" value="GALACTOSE-3-O-SULFOTRANSFERASE"/>
    <property type="match status" value="1"/>
</dbReference>
<dbReference type="GeneID" id="136083646"/>
<organism evidence="11 13">
    <name type="scientific">Hydra vulgaris</name>
    <name type="common">Hydra</name>
    <name type="synonym">Hydra attenuata</name>
    <dbReference type="NCBI Taxonomy" id="6087"/>
    <lineage>
        <taxon>Eukaryota</taxon>
        <taxon>Metazoa</taxon>
        <taxon>Cnidaria</taxon>
        <taxon>Hydrozoa</taxon>
        <taxon>Hydroidolina</taxon>
        <taxon>Anthoathecata</taxon>
        <taxon>Aplanulata</taxon>
        <taxon>Hydridae</taxon>
        <taxon>Hydra</taxon>
    </lineage>
</organism>
<proteinExistence type="inferred from homology"/>
<dbReference type="SUPFAM" id="SSF52540">
    <property type="entry name" value="P-loop containing nucleoside triphosphate hydrolases"/>
    <property type="match status" value="1"/>
</dbReference>
<gene>
    <name evidence="12 13 14" type="primary">LOC136083646</name>
</gene>
<evidence type="ECO:0000256" key="6">
    <source>
        <dbReference type="ARBA" id="ARBA00022989"/>
    </source>
</evidence>
<dbReference type="RefSeq" id="XP_065659227.1">
    <property type="nucleotide sequence ID" value="XM_065803155.1"/>
</dbReference>
<dbReference type="Pfam" id="PF06990">
    <property type="entry name" value="Gal-3-0_sulfotr"/>
    <property type="match status" value="1"/>
</dbReference>
<feature type="transmembrane region" description="Helical" evidence="10">
    <location>
        <begin position="37"/>
        <end position="56"/>
    </location>
</feature>
<evidence type="ECO:0000256" key="2">
    <source>
        <dbReference type="ARBA" id="ARBA00008124"/>
    </source>
</evidence>
<evidence type="ECO:0000256" key="3">
    <source>
        <dbReference type="ARBA" id="ARBA00022679"/>
    </source>
</evidence>
<keyword evidence="5" id="KW-0735">Signal-anchor</keyword>
<evidence type="ECO:0000256" key="10">
    <source>
        <dbReference type="SAM" id="Phobius"/>
    </source>
</evidence>